<reference evidence="3 4" key="1">
    <citation type="submission" date="2014-11" db="EMBL/GenBank/DDBJ databases">
        <title>Pan-genome of Gallibacterium spp.</title>
        <authorList>
            <person name="Kudirkiene E."/>
            <person name="Bojesen A.M."/>
        </authorList>
    </citation>
    <scope>NUCLEOTIDE SEQUENCE [LARGE SCALE GENOMIC DNA]</scope>
    <source>
        <strain evidence="3 4">F151</strain>
    </source>
</reference>
<organism evidence="3 4">
    <name type="scientific">Gallibacterium genomosp. 3</name>
    <dbReference type="NCBI Taxonomy" id="505345"/>
    <lineage>
        <taxon>Bacteria</taxon>
        <taxon>Pseudomonadati</taxon>
        <taxon>Pseudomonadota</taxon>
        <taxon>Gammaproteobacteria</taxon>
        <taxon>Pasteurellales</taxon>
        <taxon>Pasteurellaceae</taxon>
        <taxon>Gallibacterium</taxon>
    </lineage>
</organism>
<dbReference type="RefSeq" id="WP_065239827.1">
    <property type="nucleotide sequence ID" value="NZ_JTJM01000047.1"/>
</dbReference>
<feature type="chain" id="PRO_5008358674" description="Transferrin-binding protein B C-lobe/N-lobe beta barrel domain-containing protein" evidence="2">
    <location>
        <begin position="22"/>
        <end position="267"/>
    </location>
</feature>
<evidence type="ECO:0000256" key="1">
    <source>
        <dbReference type="SAM" id="Coils"/>
    </source>
</evidence>
<dbReference type="Proteomes" id="UP000243558">
    <property type="component" value="Unassembled WGS sequence"/>
</dbReference>
<feature type="signal peptide" evidence="2">
    <location>
        <begin position="1"/>
        <end position="21"/>
    </location>
</feature>
<accession>A0A1A7NMS1</accession>
<gene>
    <name evidence="3" type="ORF">QV01_09385</name>
</gene>
<proteinExistence type="predicted"/>
<dbReference type="AlphaFoldDB" id="A0A1A7NMS1"/>
<protein>
    <recommendedName>
        <fullName evidence="5">Transferrin-binding protein B C-lobe/N-lobe beta barrel domain-containing protein</fullName>
    </recommendedName>
</protein>
<evidence type="ECO:0000256" key="2">
    <source>
        <dbReference type="SAM" id="SignalP"/>
    </source>
</evidence>
<evidence type="ECO:0000313" key="4">
    <source>
        <dbReference type="Proteomes" id="UP000243558"/>
    </source>
</evidence>
<comment type="caution">
    <text evidence="3">The sequence shown here is derived from an EMBL/GenBank/DDBJ whole genome shotgun (WGS) entry which is preliminary data.</text>
</comment>
<dbReference type="EMBL" id="JTJM01000047">
    <property type="protein sequence ID" value="OBW90910.1"/>
    <property type="molecule type" value="Genomic_DNA"/>
</dbReference>
<keyword evidence="2" id="KW-0732">Signal</keyword>
<keyword evidence="1" id="KW-0175">Coiled coil</keyword>
<keyword evidence="4" id="KW-1185">Reference proteome</keyword>
<feature type="coiled-coil region" evidence="1">
    <location>
        <begin position="32"/>
        <end position="66"/>
    </location>
</feature>
<evidence type="ECO:0008006" key="5">
    <source>
        <dbReference type="Google" id="ProtNLM"/>
    </source>
</evidence>
<sequence length="267" mass="29555">MKLVKLIMLVVAVILNIVACSGGGSSSTSTSVNEVQKEINTNRIEINKTKNNENKNEETQQEAKNNAMIAMVNDATAEINRQISQQNQESKHSLKIDAVDPDIRNFSYADYGYIDDVVNGHNVRKYFYEITEPNVVLSELPTEGVYATYHGTAYMNTLKEGILILNISGHDVSGQISFESIKKDLILEKTQLSTDGFKGNITVKEDISEIEGVEDFQPTQEVGTYKGILAGGETKTDMTFGEFQLEKDSVKTTEGIFVGKAQRPDLN</sequence>
<dbReference type="OrthoDB" id="10006676at2"/>
<name>A0A1A7NMS1_9PAST</name>
<evidence type="ECO:0000313" key="3">
    <source>
        <dbReference type="EMBL" id="OBW90910.1"/>
    </source>
</evidence>